<dbReference type="EMBL" id="JAIXMP010000002">
    <property type="protein sequence ID" value="KAI9276868.1"/>
    <property type="molecule type" value="Genomic_DNA"/>
</dbReference>
<reference evidence="1" key="1">
    <citation type="journal article" date="2022" name="IScience">
        <title>Evolution of zygomycete secretomes and the origins of terrestrial fungal ecologies.</title>
        <authorList>
            <person name="Chang Y."/>
            <person name="Wang Y."/>
            <person name="Mondo S."/>
            <person name="Ahrendt S."/>
            <person name="Andreopoulos W."/>
            <person name="Barry K."/>
            <person name="Beard J."/>
            <person name="Benny G.L."/>
            <person name="Blankenship S."/>
            <person name="Bonito G."/>
            <person name="Cuomo C."/>
            <person name="Desiro A."/>
            <person name="Gervers K.A."/>
            <person name="Hundley H."/>
            <person name="Kuo A."/>
            <person name="LaButti K."/>
            <person name="Lang B.F."/>
            <person name="Lipzen A."/>
            <person name="O'Donnell K."/>
            <person name="Pangilinan J."/>
            <person name="Reynolds N."/>
            <person name="Sandor L."/>
            <person name="Smith M.E."/>
            <person name="Tsang A."/>
            <person name="Grigoriev I.V."/>
            <person name="Stajich J.E."/>
            <person name="Spatafora J.W."/>
        </authorList>
    </citation>
    <scope>NUCLEOTIDE SEQUENCE</scope>
    <source>
        <strain evidence="1">RSA 2281</strain>
    </source>
</reference>
<sequence length="173" mass="19947">MTHATLPLFPALVQPGDAYRWLTLKDLDLTTIQHAFDQGKTSFTLGDHDQALDCFTHVLDIVQTQLIPTILLYRASVYEMKKKMNLLAIGDAQRSMRYGINPTRPDSYLVRANLMVLQSKFSIATRLYKHGIEMIGFIWHPHVIFGTTSCCKNILKCVAYYQSQWRDNMPEFF</sequence>
<gene>
    <name evidence="1" type="ORF">BDA99DRAFT_531963</name>
</gene>
<keyword evidence="2" id="KW-1185">Reference proteome</keyword>
<name>A0AAD5KP70_9FUNG</name>
<comment type="caution">
    <text evidence="1">The sequence shown here is derived from an EMBL/GenBank/DDBJ whole genome shotgun (WGS) entry which is preliminary data.</text>
</comment>
<proteinExistence type="predicted"/>
<dbReference type="InterPro" id="IPR011990">
    <property type="entry name" value="TPR-like_helical_dom_sf"/>
</dbReference>
<dbReference type="AlphaFoldDB" id="A0AAD5KP70"/>
<evidence type="ECO:0000313" key="1">
    <source>
        <dbReference type="EMBL" id="KAI9276868.1"/>
    </source>
</evidence>
<evidence type="ECO:0000313" key="2">
    <source>
        <dbReference type="Proteomes" id="UP001209540"/>
    </source>
</evidence>
<dbReference type="Gene3D" id="1.25.40.10">
    <property type="entry name" value="Tetratricopeptide repeat domain"/>
    <property type="match status" value="1"/>
</dbReference>
<dbReference type="Proteomes" id="UP001209540">
    <property type="component" value="Unassembled WGS sequence"/>
</dbReference>
<protein>
    <recommendedName>
        <fullName evidence="3">Tetratricopeptide repeat protein</fullName>
    </recommendedName>
</protein>
<accession>A0AAD5KP70</accession>
<dbReference type="SUPFAM" id="SSF48452">
    <property type="entry name" value="TPR-like"/>
    <property type="match status" value="1"/>
</dbReference>
<reference evidence="1" key="2">
    <citation type="submission" date="2023-02" db="EMBL/GenBank/DDBJ databases">
        <authorList>
            <consortium name="DOE Joint Genome Institute"/>
            <person name="Mondo S.J."/>
            <person name="Chang Y."/>
            <person name="Wang Y."/>
            <person name="Ahrendt S."/>
            <person name="Andreopoulos W."/>
            <person name="Barry K."/>
            <person name="Beard J."/>
            <person name="Benny G.L."/>
            <person name="Blankenship S."/>
            <person name="Bonito G."/>
            <person name="Cuomo C."/>
            <person name="Desiro A."/>
            <person name="Gervers K.A."/>
            <person name="Hundley H."/>
            <person name="Kuo A."/>
            <person name="LaButti K."/>
            <person name="Lang B.F."/>
            <person name="Lipzen A."/>
            <person name="O'Donnell K."/>
            <person name="Pangilinan J."/>
            <person name="Reynolds N."/>
            <person name="Sandor L."/>
            <person name="Smith M.W."/>
            <person name="Tsang A."/>
            <person name="Grigoriev I.V."/>
            <person name="Stajich J.E."/>
            <person name="Spatafora J.W."/>
        </authorList>
    </citation>
    <scope>NUCLEOTIDE SEQUENCE</scope>
    <source>
        <strain evidence="1">RSA 2281</strain>
    </source>
</reference>
<evidence type="ECO:0008006" key="3">
    <source>
        <dbReference type="Google" id="ProtNLM"/>
    </source>
</evidence>
<organism evidence="1 2">
    <name type="scientific">Phascolomyces articulosus</name>
    <dbReference type="NCBI Taxonomy" id="60185"/>
    <lineage>
        <taxon>Eukaryota</taxon>
        <taxon>Fungi</taxon>
        <taxon>Fungi incertae sedis</taxon>
        <taxon>Mucoromycota</taxon>
        <taxon>Mucoromycotina</taxon>
        <taxon>Mucoromycetes</taxon>
        <taxon>Mucorales</taxon>
        <taxon>Lichtheimiaceae</taxon>
        <taxon>Phascolomyces</taxon>
    </lineage>
</organism>